<organism evidence="1 2">
    <name type="scientific">Diploptera punctata</name>
    <name type="common">Pacific beetle cockroach</name>
    <dbReference type="NCBI Taxonomy" id="6984"/>
    <lineage>
        <taxon>Eukaryota</taxon>
        <taxon>Metazoa</taxon>
        <taxon>Ecdysozoa</taxon>
        <taxon>Arthropoda</taxon>
        <taxon>Hexapoda</taxon>
        <taxon>Insecta</taxon>
        <taxon>Pterygota</taxon>
        <taxon>Neoptera</taxon>
        <taxon>Polyneoptera</taxon>
        <taxon>Dictyoptera</taxon>
        <taxon>Blattodea</taxon>
        <taxon>Blaberoidea</taxon>
        <taxon>Blaberidae</taxon>
        <taxon>Diplopterinae</taxon>
        <taxon>Diploptera</taxon>
    </lineage>
</organism>
<proteinExistence type="predicted"/>
<accession>A0AAD7ZWN5</accession>
<keyword evidence="2" id="KW-1185">Reference proteome</keyword>
<name>A0AAD7ZWN5_DIPPU</name>
<comment type="caution">
    <text evidence="1">The sequence shown here is derived from an EMBL/GenBank/DDBJ whole genome shotgun (WGS) entry which is preliminary data.</text>
</comment>
<dbReference type="AlphaFoldDB" id="A0AAD7ZWN5"/>
<dbReference type="Proteomes" id="UP001233999">
    <property type="component" value="Unassembled WGS sequence"/>
</dbReference>
<feature type="non-terminal residue" evidence="1">
    <location>
        <position position="61"/>
    </location>
</feature>
<sequence length="61" mass="6903">LNIFSFQCVFSVVRFGSRTPIQASTTLDVAQPWFSSYLLRCSRDDMILDFSLSILANVLDP</sequence>
<feature type="non-terminal residue" evidence="1">
    <location>
        <position position="1"/>
    </location>
</feature>
<gene>
    <name evidence="1" type="ORF">L9F63_018578</name>
</gene>
<reference evidence="1" key="2">
    <citation type="submission" date="2023-05" db="EMBL/GenBank/DDBJ databases">
        <authorList>
            <person name="Fouks B."/>
        </authorList>
    </citation>
    <scope>NUCLEOTIDE SEQUENCE</scope>
    <source>
        <strain evidence="1">Stay&amp;Tobe</strain>
        <tissue evidence="1">Testes</tissue>
    </source>
</reference>
<evidence type="ECO:0000313" key="2">
    <source>
        <dbReference type="Proteomes" id="UP001233999"/>
    </source>
</evidence>
<protein>
    <submittedName>
        <fullName evidence="1">Uncharacterized protein</fullName>
    </submittedName>
</protein>
<evidence type="ECO:0000313" key="1">
    <source>
        <dbReference type="EMBL" id="KAJ9588060.1"/>
    </source>
</evidence>
<dbReference type="EMBL" id="JASPKZ010005719">
    <property type="protein sequence ID" value="KAJ9588060.1"/>
    <property type="molecule type" value="Genomic_DNA"/>
</dbReference>
<reference evidence="1" key="1">
    <citation type="journal article" date="2023" name="IScience">
        <title>Live-bearing cockroach genome reveals convergent evolutionary mechanisms linked to viviparity in insects and beyond.</title>
        <authorList>
            <person name="Fouks B."/>
            <person name="Harrison M.C."/>
            <person name="Mikhailova A.A."/>
            <person name="Marchal E."/>
            <person name="English S."/>
            <person name="Carruthers M."/>
            <person name="Jennings E.C."/>
            <person name="Chiamaka E.L."/>
            <person name="Frigard R.A."/>
            <person name="Pippel M."/>
            <person name="Attardo G.M."/>
            <person name="Benoit J.B."/>
            <person name="Bornberg-Bauer E."/>
            <person name="Tobe S.S."/>
        </authorList>
    </citation>
    <scope>NUCLEOTIDE SEQUENCE</scope>
    <source>
        <strain evidence="1">Stay&amp;Tobe</strain>
    </source>
</reference>